<dbReference type="VEuPathDB" id="FungiDB:PMAA_092410"/>
<gene>
    <name evidence="1" type="ORF">PMAA_092410</name>
</gene>
<accession>B6QGW1</accession>
<sequence length="171" mass="19580">MEMGYSFLVTGSSITVEVTDLLRRAALKVNSIDFSELADPDRQDYIARYHFLCAWMALKNEDIKDFDLHFSLLPRDVTKMSLGSREQYASICLSALRLAVKHGYRELAELLLEKLSETFSILRQCHQEVLEYKKLVSGFFYGLGEWTYIMEGSVIDGRSNLGSERYVGSIQ</sequence>
<proteinExistence type="predicted"/>
<reference evidence="2" key="1">
    <citation type="journal article" date="2015" name="Genome Announc.">
        <title>Genome sequence of the AIDS-associated pathogen Penicillium marneffei (ATCC18224) and its near taxonomic relative Talaromyces stipitatus (ATCC10500).</title>
        <authorList>
            <person name="Nierman W.C."/>
            <person name="Fedorova-Abrams N.D."/>
            <person name="Andrianopoulos A."/>
        </authorList>
    </citation>
    <scope>NUCLEOTIDE SEQUENCE [LARGE SCALE GENOMIC DNA]</scope>
    <source>
        <strain evidence="2">ATCC 18224 / CBS 334.59 / QM 7333</strain>
    </source>
</reference>
<dbReference type="HOGENOM" id="CLU_1563397_0_0_1"/>
<dbReference type="PhylomeDB" id="B6QGW1"/>
<protein>
    <submittedName>
        <fullName evidence="1">Uncharacterized protein</fullName>
    </submittedName>
</protein>
<organism evidence="1 2">
    <name type="scientific">Talaromyces marneffei (strain ATCC 18224 / CBS 334.59 / QM 7333)</name>
    <name type="common">Penicillium marneffei</name>
    <dbReference type="NCBI Taxonomy" id="441960"/>
    <lineage>
        <taxon>Eukaryota</taxon>
        <taxon>Fungi</taxon>
        <taxon>Dikarya</taxon>
        <taxon>Ascomycota</taxon>
        <taxon>Pezizomycotina</taxon>
        <taxon>Eurotiomycetes</taxon>
        <taxon>Eurotiomycetidae</taxon>
        <taxon>Eurotiales</taxon>
        <taxon>Trichocomaceae</taxon>
        <taxon>Talaromyces</taxon>
        <taxon>Talaromyces sect. Talaromyces</taxon>
    </lineage>
</organism>
<dbReference type="Proteomes" id="UP000001294">
    <property type="component" value="Unassembled WGS sequence"/>
</dbReference>
<evidence type="ECO:0000313" key="2">
    <source>
        <dbReference type="Proteomes" id="UP000001294"/>
    </source>
</evidence>
<dbReference type="EMBL" id="DS995902">
    <property type="protein sequence ID" value="EEA22617.1"/>
    <property type="molecule type" value="Genomic_DNA"/>
</dbReference>
<evidence type="ECO:0000313" key="1">
    <source>
        <dbReference type="EMBL" id="EEA22617.1"/>
    </source>
</evidence>
<name>B6QGW1_TALMQ</name>
<dbReference type="AlphaFoldDB" id="B6QGW1"/>
<keyword evidence="2" id="KW-1185">Reference proteome</keyword>